<evidence type="ECO:0000256" key="1">
    <source>
        <dbReference type="ARBA" id="ARBA00004370"/>
    </source>
</evidence>
<protein>
    <submittedName>
        <fullName evidence="7">Type II secretion system protein GspD</fullName>
    </submittedName>
</protein>
<comment type="subcellular location">
    <subcellularLocation>
        <location evidence="1">Membrane</location>
    </subcellularLocation>
</comment>
<keyword evidence="8" id="KW-1185">Reference proteome</keyword>
<dbReference type="Pfam" id="PF00263">
    <property type="entry name" value="Secretin"/>
    <property type="match status" value="1"/>
</dbReference>
<gene>
    <name evidence="7" type="primary">gspD_1</name>
    <name evidence="7" type="ORF">tinsulaeT_09220</name>
</gene>
<name>A0ABQ6GSG4_9GAMM</name>
<evidence type="ECO:0000256" key="5">
    <source>
        <dbReference type="SAM" id="MobiDB-lite"/>
    </source>
</evidence>
<proteinExistence type="inferred from homology"/>
<feature type="region of interest" description="Disordered" evidence="5">
    <location>
        <begin position="381"/>
        <end position="400"/>
    </location>
</feature>
<dbReference type="PRINTS" id="PR01032">
    <property type="entry name" value="PHAGEIV"/>
</dbReference>
<evidence type="ECO:0000256" key="2">
    <source>
        <dbReference type="ARBA" id="ARBA00022729"/>
    </source>
</evidence>
<dbReference type="InterPro" id="IPR050810">
    <property type="entry name" value="Bact_Secretion_Sys_Channel"/>
</dbReference>
<evidence type="ECO:0000259" key="6">
    <source>
        <dbReference type="Pfam" id="PF00263"/>
    </source>
</evidence>
<sequence>MIFSNNPIICRLFLATLSFVVVSCSSTSQVEQNKSRSDKDNFTIEDSIIASKLDEKENLSRELVAMDSEAVVKTKSSEIISNISGFGILEQTAKIPPIFDNSEKVTISVDKMSIVDFIHYVFDDLLALNYVISSKVGGNKNKVSLSLTDSVSKEILYSTAKELLEDNDIAMLRKDNIIYFQKKLKDKRYQSASVGIGRTQADIPSSTGEIVQIIPYTYTNSRSLASVVKKLTGIEVKIDAKRKMVMVEGSANDIIEVMRVLQMLDVPSSIGKEIRLIKLAYIAPDSLVEKLKELLENDGYLVGKDNDITFVSVPRLGGVVVYGASKEAVERVELWTEKLDIAVAGNEPRFYIYRPQFNKAVDLQASIGGMISAILNETSHEQNSISPSSNSEVKNVSSSKGVSTSTMSVDPVQNSLIFYTTADKYRKIIQLLEKLDKLPGQVILDIAIAEVTLGDNVSSGIDWFYNSNGESSPGVARGGKEFSAVLNDTGSLILDGINGDWRSAINFIASKSDVRVLAKPFLIVKDGESASINSGDQIPTLTQTSTSDTDRVTNSVQYISTGIQVSVTPTINAKGLINLAVTMSSSSSTPNDELTPTITNRTINTNIFSADGQTVALGGLISEKLVDEDNHVPLLGSIPLLGKAFSSTSNKYSRTELIMLITTKVVKNVNEVDEFKDKVFDLFSFPSSN</sequence>
<dbReference type="InterPro" id="IPR001775">
    <property type="entry name" value="GspD/PilQ"/>
</dbReference>
<evidence type="ECO:0000313" key="8">
    <source>
        <dbReference type="Proteomes" id="UP001157186"/>
    </source>
</evidence>
<evidence type="ECO:0000256" key="4">
    <source>
        <dbReference type="RuleBase" id="RU004003"/>
    </source>
</evidence>
<dbReference type="PANTHER" id="PTHR30332">
    <property type="entry name" value="PROBABLE GENERAL SECRETION PATHWAY PROTEIN D"/>
    <property type="match status" value="1"/>
</dbReference>
<dbReference type="InterPro" id="IPR038591">
    <property type="entry name" value="NolW-like_sf"/>
</dbReference>
<reference evidence="7 8" key="1">
    <citation type="submission" date="2023-03" db="EMBL/GenBank/DDBJ databases">
        <title>Draft genome sequence of Thalassotalea insulae KCTC 62186T.</title>
        <authorList>
            <person name="Sawabe T."/>
        </authorList>
    </citation>
    <scope>NUCLEOTIDE SEQUENCE [LARGE SCALE GENOMIC DNA]</scope>
    <source>
        <strain evidence="7 8">KCTC 62186</strain>
    </source>
</reference>
<feature type="domain" description="Type II/III secretion system secretin-like" evidence="6">
    <location>
        <begin position="509"/>
        <end position="667"/>
    </location>
</feature>
<dbReference type="EMBL" id="BSST01000001">
    <property type="protein sequence ID" value="GLX77582.1"/>
    <property type="molecule type" value="Genomic_DNA"/>
</dbReference>
<evidence type="ECO:0000313" key="7">
    <source>
        <dbReference type="EMBL" id="GLX77582.1"/>
    </source>
</evidence>
<evidence type="ECO:0000256" key="3">
    <source>
        <dbReference type="ARBA" id="ARBA00023136"/>
    </source>
</evidence>
<dbReference type="Proteomes" id="UP001157186">
    <property type="component" value="Unassembled WGS sequence"/>
</dbReference>
<dbReference type="Gene3D" id="3.30.1370.120">
    <property type="match status" value="2"/>
</dbReference>
<accession>A0ABQ6GSG4</accession>
<keyword evidence="3" id="KW-0472">Membrane</keyword>
<dbReference type="PRINTS" id="PR00811">
    <property type="entry name" value="BCTERIALGSPD"/>
</dbReference>
<keyword evidence="2" id="KW-0732">Signal</keyword>
<dbReference type="InterPro" id="IPR004846">
    <property type="entry name" value="T2SS/T3SS_dom"/>
</dbReference>
<comment type="caution">
    <text evidence="7">The sequence shown here is derived from an EMBL/GenBank/DDBJ whole genome shotgun (WGS) entry which is preliminary data.</text>
</comment>
<dbReference type="PANTHER" id="PTHR30332:SF24">
    <property type="entry name" value="SECRETIN GSPD-RELATED"/>
    <property type="match status" value="1"/>
</dbReference>
<feature type="compositionally biased region" description="Low complexity" evidence="5">
    <location>
        <begin position="386"/>
        <end position="400"/>
    </location>
</feature>
<organism evidence="7 8">
    <name type="scientific">Thalassotalea insulae</name>
    <dbReference type="NCBI Taxonomy" id="2056778"/>
    <lineage>
        <taxon>Bacteria</taxon>
        <taxon>Pseudomonadati</taxon>
        <taxon>Pseudomonadota</taxon>
        <taxon>Gammaproteobacteria</taxon>
        <taxon>Alteromonadales</taxon>
        <taxon>Colwelliaceae</taxon>
        <taxon>Thalassotalea</taxon>
    </lineage>
</organism>
<comment type="similarity">
    <text evidence="4">Belongs to the bacterial secretin family.</text>
</comment>